<evidence type="ECO:0000313" key="2">
    <source>
        <dbReference type="EMBL" id="GAT23941.1"/>
    </source>
</evidence>
<evidence type="ECO:0000256" key="1">
    <source>
        <dbReference type="SAM" id="MobiDB-lite"/>
    </source>
</evidence>
<dbReference type="Proteomes" id="UP000075230">
    <property type="component" value="Unassembled WGS sequence"/>
</dbReference>
<feature type="compositionally biased region" description="Low complexity" evidence="1">
    <location>
        <begin position="15"/>
        <end position="24"/>
    </location>
</feature>
<accession>A0A146FEY9</accession>
<feature type="region of interest" description="Disordered" evidence="1">
    <location>
        <begin position="1"/>
        <end position="44"/>
    </location>
</feature>
<proteinExistence type="predicted"/>
<sequence>MTGSAVPSSPPLSPPSSTLARSPTVNPGENKKDEDSPYAPDTLVGRSLSLFPRSSLWI</sequence>
<organism evidence="2 3">
    <name type="scientific">Aspergillus kawachii</name>
    <name type="common">White koji mold</name>
    <name type="synonym">Aspergillus awamori var. kawachi</name>
    <dbReference type="NCBI Taxonomy" id="1069201"/>
    <lineage>
        <taxon>Eukaryota</taxon>
        <taxon>Fungi</taxon>
        <taxon>Dikarya</taxon>
        <taxon>Ascomycota</taxon>
        <taxon>Pezizomycotina</taxon>
        <taxon>Eurotiomycetes</taxon>
        <taxon>Eurotiomycetidae</taxon>
        <taxon>Eurotiales</taxon>
        <taxon>Aspergillaceae</taxon>
        <taxon>Aspergillus</taxon>
        <taxon>Aspergillus subgen. Circumdati</taxon>
    </lineage>
</organism>
<name>A0A146FEY9_ASPKA</name>
<dbReference type="AlphaFoldDB" id="A0A146FEY9"/>
<reference evidence="2 3" key="1">
    <citation type="journal article" date="2016" name="DNA Res.">
        <title>Genome sequence of Aspergillus luchuensis NBRC 4314.</title>
        <authorList>
            <person name="Yamada O."/>
            <person name="Machida M."/>
            <person name="Hosoyama A."/>
            <person name="Goto M."/>
            <person name="Takahashi T."/>
            <person name="Futagami T."/>
            <person name="Yamagata Y."/>
            <person name="Takeuchi M."/>
            <person name="Kobayashi T."/>
            <person name="Koike H."/>
            <person name="Abe K."/>
            <person name="Asai K."/>
            <person name="Arita M."/>
            <person name="Fujita N."/>
            <person name="Fukuda K."/>
            <person name="Higa K."/>
            <person name="Horikawa H."/>
            <person name="Ishikawa T."/>
            <person name="Jinno K."/>
            <person name="Kato Y."/>
            <person name="Kirimura K."/>
            <person name="Mizutani O."/>
            <person name="Nakasone K."/>
            <person name="Sano M."/>
            <person name="Shiraishi Y."/>
            <person name="Tsukahara M."/>
            <person name="Gomi K."/>
        </authorList>
    </citation>
    <scope>NUCLEOTIDE SEQUENCE [LARGE SCALE GENOMIC DNA]</scope>
    <source>
        <strain evidence="2 3">RIB 2604</strain>
    </source>
</reference>
<evidence type="ECO:0000313" key="3">
    <source>
        <dbReference type="Proteomes" id="UP000075230"/>
    </source>
</evidence>
<reference evidence="3" key="2">
    <citation type="submission" date="2016-02" db="EMBL/GenBank/DDBJ databases">
        <title>Genome sequencing of Aspergillus luchuensis NBRC 4314.</title>
        <authorList>
            <person name="Yamada O."/>
        </authorList>
    </citation>
    <scope>NUCLEOTIDE SEQUENCE [LARGE SCALE GENOMIC DNA]</scope>
    <source>
        <strain evidence="3">RIB 2604</strain>
    </source>
</reference>
<dbReference type="EMBL" id="BCWF01000017">
    <property type="protein sequence ID" value="GAT23941.1"/>
    <property type="molecule type" value="Genomic_DNA"/>
</dbReference>
<comment type="caution">
    <text evidence="2">The sequence shown here is derived from an EMBL/GenBank/DDBJ whole genome shotgun (WGS) entry which is preliminary data.</text>
</comment>
<gene>
    <name evidence="2" type="ORF">RIB2604_01710840</name>
</gene>
<protein>
    <submittedName>
        <fullName evidence="2">Similar to An02g10580</fullName>
    </submittedName>
</protein>